<dbReference type="GO" id="GO:0031177">
    <property type="term" value="F:phosphopantetheine binding"/>
    <property type="evidence" value="ECO:0007669"/>
    <property type="project" value="TreeGrafter"/>
</dbReference>
<dbReference type="AlphaFoldDB" id="A0A818WIQ6"/>
<dbReference type="PANTHER" id="PTHR45527">
    <property type="entry name" value="NONRIBOSOMAL PEPTIDE SYNTHETASE"/>
    <property type="match status" value="1"/>
</dbReference>
<keyword evidence="2" id="KW-0597">Phosphoprotein</keyword>
<dbReference type="InterPro" id="IPR001242">
    <property type="entry name" value="Condensation_dom"/>
</dbReference>
<evidence type="ECO:0000313" key="7">
    <source>
        <dbReference type="Proteomes" id="UP000663868"/>
    </source>
</evidence>
<dbReference type="InterPro" id="IPR042099">
    <property type="entry name" value="ANL_N_sf"/>
</dbReference>
<evidence type="ECO:0000259" key="4">
    <source>
        <dbReference type="Pfam" id="PF00668"/>
    </source>
</evidence>
<dbReference type="EMBL" id="CAJOAZ010000167">
    <property type="protein sequence ID" value="CAF3560965.1"/>
    <property type="molecule type" value="Genomic_DNA"/>
</dbReference>
<feature type="domain" description="AMP-dependent synthetase/ligase" evidence="3">
    <location>
        <begin position="20"/>
        <end position="416"/>
    </location>
</feature>
<dbReference type="SUPFAM" id="SSF56801">
    <property type="entry name" value="Acetyl-CoA synthetase-like"/>
    <property type="match status" value="1"/>
</dbReference>
<dbReference type="InterPro" id="IPR045851">
    <property type="entry name" value="AMP-bd_C_sf"/>
</dbReference>
<sequence length="1101" mass="124348">MSCCTDNWSTCLHTKLMSNMEKYAQKISIELDEQSLSYAETGYYVQRLALALLDTDLFHRHEIIYQMVTRSIELPLGMFAIFAVGRIYYGLNPDDSNLRLSSLIHDTATTQCSTHDNTIDQVSYPSTALILVHQMTHERAQNLLTNKVVQLEPVNMSSIMSSMNTEETDALTDDDLARLSNVDVIKTSSAFLNCTSGSTGKPKIVEHTHGSLIYFLHSMNEAYQFRSTDNILQLASCQWVNHVWEVTFSLCFGSTLVLLHPGGQLDVDYLLQIMMKKEIGALASLPSTARLLAEHAATKSNRNVSCFASLRAYIIGGSIVAKHHIMPLIRVVEHQQPLPRIMIALGTAETSGIVHHVMNWNLLQIGKDWDTLPIGKSLPGRQCFLRDTNGQQRITTQDIIGELCVVAGNNGVFKCYRGDPILTSRTKVILPDISTTNSSYVRTGDLCRYNKDGDIVYAGREDFRVKIYGQLVEPEVIEQIVLKTTDLVKACIVRKEQMQEVNNEYLSCHLLVTSDVDSQDLIHQIEVYCRQHLPSFMVPVAWQIHSEFPLTPSGKIARKQLGEIKPTNNIGHIQTDPSSSCFLWKKSKTMSKSIEFKSFIFKDASLLLAVVTSTSAVPISSSPLNPGQAWIVWLDQQMFTTQPSAQLTQTNISLPLIIQNGSVSIKRLRQALQRVIHKHAILHTSFHLNTHTNKWFQRIEPLTEDNEGFAFVISEGVENYDEISRLITGEFSIQGLFDTERGQLVRLHVVRRTKTPLINEDLLQVNDIIIFSIRHEAIDGSSVGIFLSDLAQSYDTGKLMVDSNAISYLDYTIYQSGIDRSASIAYWETYFDGIGPSAIRAMSRIPSDRSWSLNPYKITMPIPIIFHLDNNITSAMIKCARENNVTIANLCLSCHYAFLIQLTDEWDHAVDCNVVKRPLEPEAANIVGPFVDYIACRVALNEKTNPTFCTLLEKTHNTMMEAFDHLFVEEDPLSKDLTEMLNVDRQCSDFQFDEMLQDVTLDDNARLQLLLNPSDGMPAAIWWRLATDTHFGAYVIYDSKIEKLSYAFVFSTATYEQSTAIRYATQFQAMLERIFGEKTRPIDHQIKPLSFWLKQATTTFN</sequence>
<proteinExistence type="predicted"/>
<dbReference type="Pfam" id="PF00668">
    <property type="entry name" value="Condensation"/>
    <property type="match status" value="1"/>
</dbReference>
<dbReference type="Proteomes" id="UP000663844">
    <property type="component" value="Unassembled WGS sequence"/>
</dbReference>
<name>A0A818WIQ6_9BILA</name>
<feature type="domain" description="Condensation" evidence="4">
    <location>
        <begin position="657"/>
        <end position="1082"/>
    </location>
</feature>
<dbReference type="PANTHER" id="PTHR45527:SF1">
    <property type="entry name" value="FATTY ACID SYNTHASE"/>
    <property type="match status" value="1"/>
</dbReference>
<dbReference type="PROSITE" id="PS00455">
    <property type="entry name" value="AMP_BINDING"/>
    <property type="match status" value="1"/>
</dbReference>
<dbReference type="Pfam" id="PF00501">
    <property type="entry name" value="AMP-binding"/>
    <property type="match status" value="1"/>
</dbReference>
<dbReference type="GO" id="GO:0043041">
    <property type="term" value="P:amino acid activation for nonribosomal peptide biosynthetic process"/>
    <property type="evidence" value="ECO:0007669"/>
    <property type="project" value="TreeGrafter"/>
</dbReference>
<evidence type="ECO:0000259" key="3">
    <source>
        <dbReference type="Pfam" id="PF00501"/>
    </source>
</evidence>
<evidence type="ECO:0000313" key="6">
    <source>
        <dbReference type="EMBL" id="CAF3726630.1"/>
    </source>
</evidence>
<dbReference type="Proteomes" id="UP000663868">
    <property type="component" value="Unassembled WGS sequence"/>
</dbReference>
<dbReference type="GO" id="GO:0003824">
    <property type="term" value="F:catalytic activity"/>
    <property type="evidence" value="ECO:0007669"/>
    <property type="project" value="InterPro"/>
</dbReference>
<dbReference type="Gene3D" id="3.30.559.10">
    <property type="entry name" value="Chloramphenicol acetyltransferase-like domain"/>
    <property type="match status" value="1"/>
</dbReference>
<accession>A0A818WIQ6</accession>
<dbReference type="InterPro" id="IPR000873">
    <property type="entry name" value="AMP-dep_synth/lig_dom"/>
</dbReference>
<gene>
    <name evidence="6" type="ORF">KXQ929_LOCUS12769</name>
    <name evidence="5" type="ORF">OXD698_LOCUS4413</name>
</gene>
<comment type="caution">
    <text evidence="6">The sequence shown here is derived from an EMBL/GenBank/DDBJ whole genome shotgun (WGS) entry which is preliminary data.</text>
</comment>
<dbReference type="EMBL" id="CAJOBB010000666">
    <property type="protein sequence ID" value="CAF3726630.1"/>
    <property type="molecule type" value="Genomic_DNA"/>
</dbReference>
<dbReference type="InterPro" id="IPR020845">
    <property type="entry name" value="AMP-binding_CS"/>
</dbReference>
<dbReference type="GO" id="GO:0005737">
    <property type="term" value="C:cytoplasm"/>
    <property type="evidence" value="ECO:0007669"/>
    <property type="project" value="TreeGrafter"/>
</dbReference>
<dbReference type="Gene3D" id="3.40.50.12780">
    <property type="entry name" value="N-terminal domain of ligase-like"/>
    <property type="match status" value="1"/>
</dbReference>
<dbReference type="Gene3D" id="3.30.300.30">
    <property type="match status" value="1"/>
</dbReference>
<organism evidence="6 7">
    <name type="scientific">Adineta steineri</name>
    <dbReference type="NCBI Taxonomy" id="433720"/>
    <lineage>
        <taxon>Eukaryota</taxon>
        <taxon>Metazoa</taxon>
        <taxon>Spiralia</taxon>
        <taxon>Gnathifera</taxon>
        <taxon>Rotifera</taxon>
        <taxon>Eurotatoria</taxon>
        <taxon>Bdelloidea</taxon>
        <taxon>Adinetida</taxon>
        <taxon>Adinetidae</taxon>
        <taxon>Adineta</taxon>
    </lineage>
</organism>
<evidence type="ECO:0000256" key="2">
    <source>
        <dbReference type="ARBA" id="ARBA00022553"/>
    </source>
</evidence>
<keyword evidence="1" id="KW-0596">Phosphopantetheine</keyword>
<evidence type="ECO:0000313" key="5">
    <source>
        <dbReference type="EMBL" id="CAF3560965.1"/>
    </source>
</evidence>
<dbReference type="GO" id="GO:0044550">
    <property type="term" value="P:secondary metabolite biosynthetic process"/>
    <property type="evidence" value="ECO:0007669"/>
    <property type="project" value="TreeGrafter"/>
</dbReference>
<dbReference type="InterPro" id="IPR023213">
    <property type="entry name" value="CAT-like_dom_sf"/>
</dbReference>
<protein>
    <submittedName>
        <fullName evidence="6">Uncharacterized protein</fullName>
    </submittedName>
</protein>
<dbReference type="SUPFAM" id="SSF52777">
    <property type="entry name" value="CoA-dependent acyltransferases"/>
    <property type="match status" value="2"/>
</dbReference>
<dbReference type="Gene3D" id="3.30.559.30">
    <property type="entry name" value="Nonribosomal peptide synthetase, condensation domain"/>
    <property type="match status" value="1"/>
</dbReference>
<reference evidence="6" key="1">
    <citation type="submission" date="2021-02" db="EMBL/GenBank/DDBJ databases">
        <authorList>
            <person name="Nowell W R."/>
        </authorList>
    </citation>
    <scope>NUCLEOTIDE SEQUENCE</scope>
</reference>
<evidence type="ECO:0000256" key="1">
    <source>
        <dbReference type="ARBA" id="ARBA00022450"/>
    </source>
</evidence>